<evidence type="ECO:0000256" key="4">
    <source>
        <dbReference type="SAM" id="MobiDB-lite"/>
    </source>
</evidence>
<feature type="compositionally biased region" description="Acidic residues" evidence="4">
    <location>
        <begin position="240"/>
        <end position="254"/>
    </location>
</feature>
<dbReference type="GO" id="GO:0030691">
    <property type="term" value="C:Noc2p-Noc3p complex"/>
    <property type="evidence" value="ECO:0007669"/>
    <property type="project" value="TreeGrafter"/>
</dbReference>
<comment type="similarity">
    <text evidence="2">Belongs to the NOC2 family.</text>
</comment>
<evidence type="ECO:0000256" key="2">
    <source>
        <dbReference type="ARBA" id="ARBA00005907"/>
    </source>
</evidence>
<proteinExistence type="inferred from homology"/>
<sequence length="254" mass="27742">MCVEVLENPDLKKKPVPSTAPPPNIQLMIRLGGAQKSASAKDRPLATHGAQSAVVHESLNLIEREIEIYRYTLGLPEYLHAILQRLRRFAKGCRSGDWRTIARGVADKADSASQQAKKLRSRFTLSPAESNEIEALLPKDTPRARERLERLSALQQKQKDAALGTGAVEKKQRAAKPKKRTGARLGEDDAEGDADAKERRKKRKTKTKSKAMTKTKGTADGAEEGEGAAAAAFEGSTGQDLEDEVGDLQFSDED</sequence>
<dbReference type="EMBL" id="HBEA01012578">
    <property type="protein sequence ID" value="CAD8260083.1"/>
    <property type="molecule type" value="Transcribed_RNA"/>
</dbReference>
<feature type="region of interest" description="Disordered" evidence="4">
    <location>
        <begin position="155"/>
        <end position="254"/>
    </location>
</feature>
<keyword evidence="3" id="KW-0539">Nucleus</keyword>
<gene>
    <name evidence="5" type="ORF">PPYR1160_LOCUS9585</name>
</gene>
<feature type="compositionally biased region" description="Basic residues" evidence="4">
    <location>
        <begin position="199"/>
        <end position="213"/>
    </location>
</feature>
<dbReference type="PANTHER" id="PTHR12687">
    <property type="entry name" value="NUCLEOLAR COMPLEX 2 AND RAD4-RELATED"/>
    <property type="match status" value="1"/>
</dbReference>
<comment type="subcellular location">
    <subcellularLocation>
        <location evidence="1">Nucleus</location>
    </subcellularLocation>
</comment>
<reference evidence="5" key="1">
    <citation type="submission" date="2021-01" db="EMBL/GenBank/DDBJ databases">
        <authorList>
            <person name="Corre E."/>
            <person name="Pelletier E."/>
            <person name="Niang G."/>
            <person name="Scheremetjew M."/>
            <person name="Finn R."/>
            <person name="Kale V."/>
            <person name="Holt S."/>
            <person name="Cochrane G."/>
            <person name="Meng A."/>
            <person name="Brown T."/>
            <person name="Cohen L."/>
        </authorList>
    </citation>
    <scope>NUCLEOTIDE SEQUENCE</scope>
    <source>
        <strain evidence="5">CCMP2078</strain>
    </source>
</reference>
<dbReference type="Pfam" id="PF03715">
    <property type="entry name" value="Noc2"/>
    <property type="match status" value="1"/>
</dbReference>
<dbReference type="AlphaFoldDB" id="A0A7R9YDV5"/>
<feature type="region of interest" description="Disordered" evidence="4">
    <location>
        <begin position="1"/>
        <end position="23"/>
    </location>
</feature>
<protein>
    <submittedName>
        <fullName evidence="5">Uncharacterized protein</fullName>
    </submittedName>
</protein>
<evidence type="ECO:0000256" key="1">
    <source>
        <dbReference type="ARBA" id="ARBA00004123"/>
    </source>
</evidence>
<dbReference type="GO" id="GO:0042273">
    <property type="term" value="P:ribosomal large subunit biogenesis"/>
    <property type="evidence" value="ECO:0007669"/>
    <property type="project" value="TreeGrafter"/>
</dbReference>
<dbReference type="GO" id="GO:0005730">
    <property type="term" value="C:nucleolus"/>
    <property type="evidence" value="ECO:0007669"/>
    <property type="project" value="TreeGrafter"/>
</dbReference>
<evidence type="ECO:0000256" key="3">
    <source>
        <dbReference type="ARBA" id="ARBA00023242"/>
    </source>
</evidence>
<dbReference type="InterPro" id="IPR005343">
    <property type="entry name" value="Noc2"/>
</dbReference>
<feature type="compositionally biased region" description="Basic residues" evidence="4">
    <location>
        <begin position="173"/>
        <end position="182"/>
    </location>
</feature>
<accession>A0A7R9YDV5</accession>
<dbReference type="GO" id="GO:0005654">
    <property type="term" value="C:nucleoplasm"/>
    <property type="evidence" value="ECO:0007669"/>
    <property type="project" value="TreeGrafter"/>
</dbReference>
<dbReference type="PANTHER" id="PTHR12687:SF4">
    <property type="entry name" value="NUCLEOLAR COMPLEX PROTEIN 2 HOMOLOG"/>
    <property type="match status" value="1"/>
</dbReference>
<evidence type="ECO:0000313" key="5">
    <source>
        <dbReference type="EMBL" id="CAD8260083.1"/>
    </source>
</evidence>
<dbReference type="GO" id="GO:0030690">
    <property type="term" value="C:Noc1p-Noc2p complex"/>
    <property type="evidence" value="ECO:0007669"/>
    <property type="project" value="TreeGrafter"/>
</dbReference>
<name>A0A7R9YDV5_9STRA</name>
<organism evidence="5">
    <name type="scientific">Pinguiococcus pyrenoidosus</name>
    <dbReference type="NCBI Taxonomy" id="172671"/>
    <lineage>
        <taxon>Eukaryota</taxon>
        <taxon>Sar</taxon>
        <taxon>Stramenopiles</taxon>
        <taxon>Ochrophyta</taxon>
        <taxon>Pinguiophyceae</taxon>
        <taxon>Pinguiochrysidales</taxon>
        <taxon>Pinguiochrysidaceae</taxon>
        <taxon>Pinguiococcus</taxon>
    </lineage>
</organism>